<name>A0A8J4Y0A6_CHIOP</name>
<protein>
    <submittedName>
        <fullName evidence="2">Uncharacterized protein</fullName>
    </submittedName>
</protein>
<proteinExistence type="predicted"/>
<organism evidence="2 3">
    <name type="scientific">Chionoecetes opilio</name>
    <name type="common">Atlantic snow crab</name>
    <name type="synonym">Cancer opilio</name>
    <dbReference type="NCBI Taxonomy" id="41210"/>
    <lineage>
        <taxon>Eukaryota</taxon>
        <taxon>Metazoa</taxon>
        <taxon>Ecdysozoa</taxon>
        <taxon>Arthropoda</taxon>
        <taxon>Crustacea</taxon>
        <taxon>Multicrustacea</taxon>
        <taxon>Malacostraca</taxon>
        <taxon>Eumalacostraca</taxon>
        <taxon>Eucarida</taxon>
        <taxon>Decapoda</taxon>
        <taxon>Pleocyemata</taxon>
        <taxon>Brachyura</taxon>
        <taxon>Eubrachyura</taxon>
        <taxon>Majoidea</taxon>
        <taxon>Majidae</taxon>
        <taxon>Chionoecetes</taxon>
    </lineage>
</organism>
<dbReference type="Proteomes" id="UP000770661">
    <property type="component" value="Unassembled WGS sequence"/>
</dbReference>
<feature type="compositionally biased region" description="Basic and acidic residues" evidence="1">
    <location>
        <begin position="1"/>
        <end position="11"/>
    </location>
</feature>
<reference evidence="2" key="1">
    <citation type="submission" date="2020-07" db="EMBL/GenBank/DDBJ databases">
        <title>The High-quality genome of the commercially important snow crab, Chionoecetes opilio.</title>
        <authorList>
            <person name="Jeong J.-H."/>
            <person name="Ryu S."/>
        </authorList>
    </citation>
    <scope>NUCLEOTIDE SEQUENCE</scope>
    <source>
        <strain evidence="2">MADBK_172401_WGS</strain>
        <tissue evidence="2">Digestive gland</tissue>
    </source>
</reference>
<dbReference type="AlphaFoldDB" id="A0A8J4Y0A6"/>
<keyword evidence="3" id="KW-1185">Reference proteome</keyword>
<gene>
    <name evidence="2" type="ORF">GWK47_053841</name>
</gene>
<feature type="compositionally biased region" description="Pro residues" evidence="1">
    <location>
        <begin position="13"/>
        <end position="23"/>
    </location>
</feature>
<evidence type="ECO:0000256" key="1">
    <source>
        <dbReference type="SAM" id="MobiDB-lite"/>
    </source>
</evidence>
<sequence length="176" mass="19302">MALESHGRTEPSRAPPVEQPSPGHPGIFKNLKIPGPFLGCSPGSPGRSRTLKGQPAPSRGPPRGRTPDRSGVVRGQSESSGSLSLWCSLTPWVTVKEKRQILTSLHTTVGGDEFPAKRPKLPNQAVSGFQRKPMASTNMRRFFQKLRRERRFSSTPIPRPGWGQEDFRTATALVRG</sequence>
<accession>A0A8J4Y0A6</accession>
<evidence type="ECO:0000313" key="2">
    <source>
        <dbReference type="EMBL" id="KAG0717733.1"/>
    </source>
</evidence>
<evidence type="ECO:0000313" key="3">
    <source>
        <dbReference type="Proteomes" id="UP000770661"/>
    </source>
</evidence>
<dbReference type="EMBL" id="JACEEZ010017187">
    <property type="protein sequence ID" value="KAG0717733.1"/>
    <property type="molecule type" value="Genomic_DNA"/>
</dbReference>
<comment type="caution">
    <text evidence="2">The sequence shown here is derived from an EMBL/GenBank/DDBJ whole genome shotgun (WGS) entry which is preliminary data.</text>
</comment>
<feature type="region of interest" description="Disordered" evidence="1">
    <location>
        <begin position="1"/>
        <end position="83"/>
    </location>
</feature>